<gene>
    <name evidence="1" type="ORF">L21SP4_00998</name>
</gene>
<protein>
    <submittedName>
        <fullName evidence="1">Uncharacterized protein</fullName>
    </submittedName>
</protein>
<dbReference type="Proteomes" id="UP000035268">
    <property type="component" value="Chromosome"/>
</dbReference>
<evidence type="ECO:0000313" key="2">
    <source>
        <dbReference type="Proteomes" id="UP000035268"/>
    </source>
</evidence>
<name>A0A0G3EFS2_9BACT</name>
<accession>A0A0G3EFS2</accession>
<dbReference type="EMBL" id="CP010904">
    <property type="protein sequence ID" value="AKJ64257.1"/>
    <property type="molecule type" value="Genomic_DNA"/>
</dbReference>
<evidence type="ECO:0000313" key="1">
    <source>
        <dbReference type="EMBL" id="AKJ64257.1"/>
    </source>
</evidence>
<dbReference type="STRING" id="1307763.L21SP4_00998"/>
<sequence>MIAHPGFSSAVKQNSCLHAWVQYEYRFAEYEYDFFRVSPCGTQVLPE</sequence>
<keyword evidence="2" id="KW-1185">Reference proteome</keyword>
<reference evidence="2" key="1">
    <citation type="submission" date="2015-02" db="EMBL/GenBank/DDBJ databases">
        <title>Description and complete genome sequence of the first cultured representative of the subdivision 5 of the Verrucomicrobia phylum.</title>
        <authorList>
            <person name="Spring S."/>
            <person name="Bunk B."/>
            <person name="Sproer C."/>
            <person name="Klenk H.-P."/>
        </authorList>
    </citation>
    <scope>NUCLEOTIDE SEQUENCE [LARGE SCALE GENOMIC DNA]</scope>
    <source>
        <strain evidence="2">L21-Fru-AB</strain>
    </source>
</reference>
<dbReference type="AlphaFoldDB" id="A0A0G3EFS2"/>
<reference evidence="1 2" key="2">
    <citation type="journal article" date="2016" name="ISME J.">
        <title>Characterization of the first cultured representative of Verrucomicrobia subdivision 5 indicates the proposal of a novel phylum.</title>
        <authorList>
            <person name="Spring S."/>
            <person name="Bunk B."/>
            <person name="Sproer C."/>
            <person name="Schumann P."/>
            <person name="Rohde M."/>
            <person name="Tindall B.J."/>
            <person name="Klenk H.P."/>
        </authorList>
    </citation>
    <scope>NUCLEOTIDE SEQUENCE [LARGE SCALE GENOMIC DNA]</scope>
    <source>
        <strain evidence="1 2">L21-Fru-AB</strain>
    </source>
</reference>
<organism evidence="1 2">
    <name type="scientific">Kiritimatiella glycovorans</name>
    <dbReference type="NCBI Taxonomy" id="1307763"/>
    <lineage>
        <taxon>Bacteria</taxon>
        <taxon>Pseudomonadati</taxon>
        <taxon>Kiritimatiellota</taxon>
        <taxon>Kiritimatiellia</taxon>
        <taxon>Kiritimatiellales</taxon>
        <taxon>Kiritimatiellaceae</taxon>
        <taxon>Kiritimatiella</taxon>
    </lineage>
</organism>
<proteinExistence type="predicted"/>
<dbReference type="KEGG" id="vbl:L21SP4_00998"/>